<dbReference type="PANTHER" id="PTHR11069">
    <property type="entry name" value="GLUCOSYLCERAMIDASE"/>
    <property type="match status" value="1"/>
</dbReference>
<dbReference type="OrthoDB" id="9806701at2"/>
<dbReference type="InterPro" id="IPR013780">
    <property type="entry name" value="Glyco_hydro_b"/>
</dbReference>
<evidence type="ECO:0000256" key="3">
    <source>
        <dbReference type="ARBA" id="ARBA00022801"/>
    </source>
</evidence>
<dbReference type="AlphaFoldDB" id="A0A4U0NR84"/>
<keyword evidence="4" id="KW-0326">Glycosidase</keyword>
<dbReference type="PANTHER" id="PTHR11069:SF23">
    <property type="entry name" value="LYSOSOMAL ACID GLUCOSYLCERAMIDASE"/>
    <property type="match status" value="1"/>
</dbReference>
<keyword evidence="3 4" id="KW-0378">Hydrolase</keyword>
<evidence type="ECO:0000313" key="9">
    <source>
        <dbReference type="Proteomes" id="UP000308697"/>
    </source>
</evidence>
<dbReference type="InterPro" id="IPR001139">
    <property type="entry name" value="Glyco_hydro_30"/>
</dbReference>
<name>A0A4U0NR84_9ACTN</name>
<dbReference type="Gene3D" id="2.60.40.1180">
    <property type="entry name" value="Golgi alpha-mannosidase II"/>
    <property type="match status" value="1"/>
</dbReference>
<evidence type="ECO:0000256" key="5">
    <source>
        <dbReference type="SAM" id="SignalP"/>
    </source>
</evidence>
<keyword evidence="9" id="KW-1185">Reference proteome</keyword>
<dbReference type="EMBL" id="SUMB01000002">
    <property type="protein sequence ID" value="TJZ56993.1"/>
    <property type="molecule type" value="Genomic_DNA"/>
</dbReference>
<accession>A0A4U0NR84</accession>
<evidence type="ECO:0000256" key="4">
    <source>
        <dbReference type="RuleBase" id="RU361188"/>
    </source>
</evidence>
<dbReference type="InterPro" id="IPR017853">
    <property type="entry name" value="GH"/>
</dbReference>
<dbReference type="Pfam" id="PF02055">
    <property type="entry name" value="Glyco_hydro_30"/>
    <property type="match status" value="1"/>
</dbReference>
<comment type="similarity">
    <text evidence="1 4">Belongs to the glycosyl hydrolase 30 family.</text>
</comment>
<proteinExistence type="inferred from homology"/>
<reference evidence="8 9" key="1">
    <citation type="submission" date="2019-04" db="EMBL/GenBank/DDBJ databases">
        <title>Streptomyces piniterrae sp. nov., a heliquinomycin-producing actinomycete isolated from rhizosphere soil of Pinus yunnanensis.</title>
        <authorList>
            <person name="Zhuang X."/>
            <person name="Zhao J."/>
        </authorList>
    </citation>
    <scope>NUCLEOTIDE SEQUENCE [LARGE SCALE GENOMIC DNA]</scope>
    <source>
        <strain evidence="9">jys28</strain>
    </source>
</reference>
<dbReference type="InterPro" id="IPR033452">
    <property type="entry name" value="GH30_C"/>
</dbReference>
<dbReference type="GO" id="GO:0006680">
    <property type="term" value="P:glucosylceramide catabolic process"/>
    <property type="evidence" value="ECO:0007669"/>
    <property type="project" value="TreeGrafter"/>
</dbReference>
<dbReference type="GO" id="GO:0004348">
    <property type="term" value="F:glucosylceramidase activity"/>
    <property type="evidence" value="ECO:0007669"/>
    <property type="project" value="InterPro"/>
</dbReference>
<evidence type="ECO:0000256" key="1">
    <source>
        <dbReference type="ARBA" id="ARBA00005382"/>
    </source>
</evidence>
<dbReference type="GO" id="GO:0016020">
    <property type="term" value="C:membrane"/>
    <property type="evidence" value="ECO:0007669"/>
    <property type="project" value="GOC"/>
</dbReference>
<organism evidence="8 9">
    <name type="scientific">Streptomyces piniterrae</name>
    <dbReference type="NCBI Taxonomy" id="2571125"/>
    <lineage>
        <taxon>Bacteria</taxon>
        <taxon>Bacillati</taxon>
        <taxon>Actinomycetota</taxon>
        <taxon>Actinomycetes</taxon>
        <taxon>Kitasatosporales</taxon>
        <taxon>Streptomycetaceae</taxon>
        <taxon>Streptomyces</taxon>
    </lineage>
</organism>
<dbReference type="SUPFAM" id="SSF51445">
    <property type="entry name" value="(Trans)glycosidases"/>
    <property type="match status" value="1"/>
</dbReference>
<dbReference type="PRINTS" id="PR00843">
    <property type="entry name" value="GLHYDRLASE30"/>
</dbReference>
<protein>
    <submittedName>
        <fullName evidence="8">Glucosylceramidase</fullName>
    </submittedName>
</protein>
<feature type="signal peptide" evidence="5">
    <location>
        <begin position="1"/>
        <end position="19"/>
    </location>
</feature>
<dbReference type="Gene3D" id="3.20.20.80">
    <property type="entry name" value="Glycosidases"/>
    <property type="match status" value="1"/>
</dbReference>
<gene>
    <name evidence="8" type="ORF">FCH28_05820</name>
</gene>
<evidence type="ECO:0000259" key="7">
    <source>
        <dbReference type="Pfam" id="PF17189"/>
    </source>
</evidence>
<dbReference type="InterPro" id="IPR033453">
    <property type="entry name" value="Glyco_hydro_30_TIM-barrel"/>
</dbReference>
<feature type="domain" description="Glycosyl hydrolase family 30 beta sandwich" evidence="7">
    <location>
        <begin position="429"/>
        <end position="488"/>
    </location>
</feature>
<evidence type="ECO:0000313" key="8">
    <source>
        <dbReference type="EMBL" id="TJZ56993.1"/>
    </source>
</evidence>
<evidence type="ECO:0000259" key="6">
    <source>
        <dbReference type="Pfam" id="PF02055"/>
    </source>
</evidence>
<dbReference type="Proteomes" id="UP000308697">
    <property type="component" value="Unassembled WGS sequence"/>
</dbReference>
<keyword evidence="2 5" id="KW-0732">Signal</keyword>
<dbReference type="Pfam" id="PF17189">
    <property type="entry name" value="Glyco_hydro_30C"/>
    <property type="match status" value="1"/>
</dbReference>
<evidence type="ECO:0000256" key="2">
    <source>
        <dbReference type="ARBA" id="ARBA00022729"/>
    </source>
</evidence>
<feature type="domain" description="Glycosyl hydrolase family 30 TIM-barrel" evidence="6">
    <location>
        <begin position="91"/>
        <end position="388"/>
    </location>
</feature>
<sequence>MTSRRVRRALSGMAGAAAAALVPFWSVVTGPPTTPDTTPHQQVQVHLTTTSDPGGRHVVKGLEKQHPVRFRPGGGGNITVDESKTYQRFDGGGAAFTDTAGWLMNSSGTLSDATRDATMRKLFDPDKGIGLSFIRNPIGASDLARFGYTYDDMPAGRTDPRLEHFSIRHDLADVLPLTAHARRLNPDVKVMASPWTAPAWMKDNDSLDQGRLRAKYYGTYARYLVKYLRAYKARGVPVDYVTAQNEPNCCAGYPSMQWNGSGLAYFTRNDLLPALKKAGLTTKVLALDWNWDRYRDLAAPTVDDPAIRRHPNFGGLAWHGYSGDVTEQTRVHDKYPELVTYDTEHSGGWWITNQQKEDMHNLIDYTRNWGSSWLKWSLAVDQNGGPHHGGCDGCTGLVTVHNGDGKHGTVGYTVEYYTMGHLTKFVRPGARRIGSTGSTVVPNVAWKNPNGSKALIVYNDTGSTRKADINWGGEHASYDLPTGASATFTWDGKPTDGPRAAAHGPVLAAVCQREHVHHRRQE</sequence>
<feature type="chain" id="PRO_5021024445" evidence="5">
    <location>
        <begin position="20"/>
        <end position="522"/>
    </location>
</feature>
<comment type="caution">
    <text evidence="8">The sequence shown here is derived from an EMBL/GenBank/DDBJ whole genome shotgun (WGS) entry which is preliminary data.</text>
</comment>